<reference evidence="2 3" key="1">
    <citation type="submission" date="2019-06" db="EMBL/GenBank/DDBJ databases">
        <title>Sequencing the genomes of 1000 actinobacteria strains.</title>
        <authorList>
            <person name="Klenk H.-P."/>
        </authorList>
    </citation>
    <scope>NUCLEOTIDE SEQUENCE [LARGE SCALE GENOMIC DNA]</scope>
    <source>
        <strain evidence="2 3">DSM 41649</strain>
    </source>
</reference>
<feature type="compositionally biased region" description="Basic residues" evidence="1">
    <location>
        <begin position="100"/>
        <end position="116"/>
    </location>
</feature>
<feature type="region of interest" description="Disordered" evidence="1">
    <location>
        <begin position="1"/>
        <end position="22"/>
    </location>
</feature>
<gene>
    <name evidence="2" type="ORF">FB465_2405</name>
</gene>
<name>A0A561EP48_9ACTN</name>
<dbReference type="RefSeq" id="WP_145790124.1">
    <property type="nucleotide sequence ID" value="NZ_BAAABR010000059.1"/>
</dbReference>
<protein>
    <submittedName>
        <fullName evidence="2">Uncharacterized protein</fullName>
    </submittedName>
</protein>
<organism evidence="2 3">
    <name type="scientific">Kitasatospora atroaurantiaca</name>
    <dbReference type="NCBI Taxonomy" id="285545"/>
    <lineage>
        <taxon>Bacteria</taxon>
        <taxon>Bacillati</taxon>
        <taxon>Actinomycetota</taxon>
        <taxon>Actinomycetes</taxon>
        <taxon>Kitasatosporales</taxon>
        <taxon>Streptomycetaceae</taxon>
        <taxon>Kitasatospora</taxon>
    </lineage>
</organism>
<dbReference type="EMBL" id="VIVR01000001">
    <property type="protein sequence ID" value="TWE17385.1"/>
    <property type="molecule type" value="Genomic_DNA"/>
</dbReference>
<keyword evidence="3" id="KW-1185">Reference proteome</keyword>
<feature type="compositionally biased region" description="Polar residues" evidence="1">
    <location>
        <begin position="1"/>
        <end position="16"/>
    </location>
</feature>
<evidence type="ECO:0000313" key="3">
    <source>
        <dbReference type="Proteomes" id="UP000318416"/>
    </source>
</evidence>
<feature type="compositionally biased region" description="Basic and acidic residues" evidence="1">
    <location>
        <begin position="117"/>
        <end position="128"/>
    </location>
</feature>
<feature type="region of interest" description="Disordered" evidence="1">
    <location>
        <begin position="81"/>
        <end position="135"/>
    </location>
</feature>
<sequence length="248" mass="26968">MTSLDRTVFDNSSGEPSSAGRAGLDAEAATAANLLTGLAARLRAAYEQGAEVARLAAACRRSEDEVRRLLQLAGADLSAGRHSAFTTTQPTQADRDRQQLRRVRRPTPSRRLSRLHPRAERRLTRSPEPEQPVAAMQPQTPLGILIGASADYTEPQAHPEISSPRRVPAELVRVGQGTSLVVLPSWRAAIAVSVPTHQILAATGLSLDELADGRLTVLMNPEALHDRELDLHAWQAETDRPRGRGRTR</sequence>
<dbReference type="OrthoDB" id="3872506at2"/>
<dbReference type="AlphaFoldDB" id="A0A561EP48"/>
<dbReference type="Proteomes" id="UP000318416">
    <property type="component" value="Unassembled WGS sequence"/>
</dbReference>
<accession>A0A561EP48</accession>
<evidence type="ECO:0000256" key="1">
    <source>
        <dbReference type="SAM" id="MobiDB-lite"/>
    </source>
</evidence>
<comment type="caution">
    <text evidence="2">The sequence shown here is derived from an EMBL/GenBank/DDBJ whole genome shotgun (WGS) entry which is preliminary data.</text>
</comment>
<evidence type="ECO:0000313" key="2">
    <source>
        <dbReference type="EMBL" id="TWE17385.1"/>
    </source>
</evidence>
<proteinExistence type="predicted"/>